<dbReference type="Pfam" id="PF00144">
    <property type="entry name" value="Beta-lactamase"/>
    <property type="match status" value="1"/>
</dbReference>
<dbReference type="InterPro" id="IPR012338">
    <property type="entry name" value="Beta-lactam/transpept-like"/>
</dbReference>
<feature type="domain" description="Beta-lactamase-related" evidence="2">
    <location>
        <begin position="59"/>
        <end position="340"/>
    </location>
</feature>
<reference evidence="3 4" key="1">
    <citation type="submission" date="2019-03" db="EMBL/GenBank/DDBJ databases">
        <title>Genomic Encyclopedia of Type Strains, Phase IV (KMG-IV): sequencing the most valuable type-strain genomes for metagenomic binning, comparative biology and taxonomic classification.</title>
        <authorList>
            <person name="Goeker M."/>
        </authorList>
    </citation>
    <scope>NUCLEOTIDE SEQUENCE [LARGE SCALE GENOMIC DNA]</scope>
    <source>
        <strain evidence="3 4">DSM 24629</strain>
    </source>
</reference>
<evidence type="ECO:0000313" key="4">
    <source>
        <dbReference type="Proteomes" id="UP000294902"/>
    </source>
</evidence>
<evidence type="ECO:0000256" key="1">
    <source>
        <dbReference type="SAM" id="SignalP"/>
    </source>
</evidence>
<evidence type="ECO:0000259" key="2">
    <source>
        <dbReference type="Pfam" id="PF00144"/>
    </source>
</evidence>
<dbReference type="InterPro" id="IPR001466">
    <property type="entry name" value="Beta-lactam-related"/>
</dbReference>
<organism evidence="3 4">
    <name type="scientific">Natranaerovirga pectinivora</name>
    <dbReference type="NCBI Taxonomy" id="682400"/>
    <lineage>
        <taxon>Bacteria</taxon>
        <taxon>Bacillati</taxon>
        <taxon>Bacillota</taxon>
        <taxon>Clostridia</taxon>
        <taxon>Lachnospirales</taxon>
        <taxon>Natranaerovirgaceae</taxon>
        <taxon>Natranaerovirga</taxon>
    </lineage>
</organism>
<proteinExistence type="predicted"/>
<dbReference type="Gene3D" id="3.40.710.10">
    <property type="entry name" value="DD-peptidase/beta-lactamase superfamily"/>
    <property type="match status" value="1"/>
</dbReference>
<keyword evidence="1" id="KW-0732">Signal</keyword>
<evidence type="ECO:0000313" key="3">
    <source>
        <dbReference type="EMBL" id="TCT16072.1"/>
    </source>
</evidence>
<dbReference type="PROSITE" id="PS51257">
    <property type="entry name" value="PROKAR_LIPOPROTEIN"/>
    <property type="match status" value="1"/>
</dbReference>
<accession>A0A4R3MNJ2</accession>
<protein>
    <submittedName>
        <fullName evidence="3">CubicO group peptidase (Beta-lactamase class C family)</fullName>
    </submittedName>
</protein>
<dbReference type="SUPFAM" id="SSF56601">
    <property type="entry name" value="beta-lactamase/transpeptidase-like"/>
    <property type="match status" value="1"/>
</dbReference>
<comment type="caution">
    <text evidence="3">The sequence shown here is derived from an EMBL/GenBank/DDBJ whole genome shotgun (WGS) entry which is preliminary data.</text>
</comment>
<gene>
    <name evidence="3" type="ORF">EDC18_10288</name>
</gene>
<dbReference type="InterPro" id="IPR050491">
    <property type="entry name" value="AmpC-like"/>
</dbReference>
<dbReference type="AlphaFoldDB" id="A0A4R3MNJ2"/>
<dbReference type="Proteomes" id="UP000294902">
    <property type="component" value="Unassembled WGS sequence"/>
</dbReference>
<dbReference type="RefSeq" id="WP_132250171.1">
    <property type="nucleotide sequence ID" value="NZ_SMAL01000002.1"/>
</dbReference>
<dbReference type="EMBL" id="SMAL01000002">
    <property type="protein sequence ID" value="TCT16072.1"/>
    <property type="molecule type" value="Genomic_DNA"/>
</dbReference>
<sequence length="352" mass="40329">MIAKMKVYFIITLIITTLLGCTQSSNTNTHVVDDASNQILVDFQTKVDDYLNNLEFNGSILLAKNGQIYVHKGYGYSNGTNLQNTEDTIYYIGSITKPITAMAIMQLQEAGKLNVMDTIDKYFPDFIGGEKITIHHLLTHTSGLDRNNYFSIVNENSIMSDDFFNQFYEFTNSLSRNALPGERYSYSNTGYMILGKIIELVSGLSYGDYINEYISKPLDMPDTGFTIYPPERLANPFTFTFKTTYFHPSLYYSTGGIYSTVEDLYEFVRAIKNNTLINEKTTKEMLTPYKDSYSYGWIINNTRVSHNGYIDGYHSYLFYNMKDDTAIIILSNDHKSNMDAIIIKFIRYMADI</sequence>
<dbReference type="PANTHER" id="PTHR46825:SF9">
    <property type="entry name" value="BETA-LACTAMASE-RELATED DOMAIN-CONTAINING PROTEIN"/>
    <property type="match status" value="1"/>
</dbReference>
<name>A0A4R3MNJ2_9FIRM</name>
<dbReference type="PANTHER" id="PTHR46825">
    <property type="entry name" value="D-ALANYL-D-ALANINE-CARBOXYPEPTIDASE/ENDOPEPTIDASE AMPH"/>
    <property type="match status" value="1"/>
</dbReference>
<dbReference type="OrthoDB" id="9797709at2"/>
<keyword evidence="4" id="KW-1185">Reference proteome</keyword>
<feature type="chain" id="PRO_5039213441" evidence="1">
    <location>
        <begin position="21"/>
        <end position="352"/>
    </location>
</feature>
<feature type="signal peptide" evidence="1">
    <location>
        <begin position="1"/>
        <end position="20"/>
    </location>
</feature>